<evidence type="ECO:0000256" key="1">
    <source>
        <dbReference type="SAM" id="SignalP"/>
    </source>
</evidence>
<dbReference type="EMBL" id="CAMXCT020001216">
    <property type="protein sequence ID" value="CAL1141275.1"/>
    <property type="molecule type" value="Genomic_DNA"/>
</dbReference>
<feature type="signal peptide" evidence="1">
    <location>
        <begin position="1"/>
        <end position="23"/>
    </location>
</feature>
<reference evidence="3 4" key="2">
    <citation type="submission" date="2024-05" db="EMBL/GenBank/DDBJ databases">
        <authorList>
            <person name="Chen Y."/>
            <person name="Shah S."/>
            <person name="Dougan E. K."/>
            <person name="Thang M."/>
            <person name="Chan C."/>
        </authorList>
    </citation>
    <scope>NUCLEOTIDE SEQUENCE [LARGE SCALE GENOMIC DNA]</scope>
</reference>
<organism evidence="2">
    <name type="scientific">Cladocopium goreaui</name>
    <dbReference type="NCBI Taxonomy" id="2562237"/>
    <lineage>
        <taxon>Eukaryota</taxon>
        <taxon>Sar</taxon>
        <taxon>Alveolata</taxon>
        <taxon>Dinophyceae</taxon>
        <taxon>Suessiales</taxon>
        <taxon>Symbiodiniaceae</taxon>
        <taxon>Cladocopium</taxon>
    </lineage>
</organism>
<dbReference type="OrthoDB" id="424986at2759"/>
<evidence type="ECO:0000313" key="2">
    <source>
        <dbReference type="EMBL" id="CAI3987900.1"/>
    </source>
</evidence>
<dbReference type="Proteomes" id="UP001152797">
    <property type="component" value="Unassembled WGS sequence"/>
</dbReference>
<accession>A0A9P1CA83</accession>
<keyword evidence="1" id="KW-0732">Signal</keyword>
<name>A0A9P1CA83_9DINO</name>
<dbReference type="EMBL" id="CAMXCT030001216">
    <property type="protein sequence ID" value="CAL4775212.1"/>
    <property type="molecule type" value="Genomic_DNA"/>
</dbReference>
<dbReference type="AlphaFoldDB" id="A0A9P1CA83"/>
<sequence>MALKTRRAHLVLLVPLMLTLSWTYNFLSSGSMDTTSTRCRRREMLAGAVLPALVPEASNAQVPDWQGAYEDPDHPGCKREVRVEGMKVTIEAAEGKPGCGNGEKERPWSVSGKLSLAAYNDA</sequence>
<evidence type="ECO:0000313" key="4">
    <source>
        <dbReference type="Proteomes" id="UP001152797"/>
    </source>
</evidence>
<proteinExistence type="predicted"/>
<reference evidence="2" key="1">
    <citation type="submission" date="2022-10" db="EMBL/GenBank/DDBJ databases">
        <authorList>
            <person name="Chen Y."/>
            <person name="Dougan E. K."/>
            <person name="Chan C."/>
            <person name="Rhodes N."/>
            <person name="Thang M."/>
        </authorList>
    </citation>
    <scope>NUCLEOTIDE SEQUENCE</scope>
</reference>
<dbReference type="EMBL" id="CAMXCT010001216">
    <property type="protein sequence ID" value="CAI3987900.1"/>
    <property type="molecule type" value="Genomic_DNA"/>
</dbReference>
<feature type="chain" id="PRO_5043270271" evidence="1">
    <location>
        <begin position="24"/>
        <end position="122"/>
    </location>
</feature>
<comment type="caution">
    <text evidence="2">The sequence shown here is derived from an EMBL/GenBank/DDBJ whole genome shotgun (WGS) entry which is preliminary data.</text>
</comment>
<keyword evidence="4" id="KW-1185">Reference proteome</keyword>
<evidence type="ECO:0000313" key="3">
    <source>
        <dbReference type="EMBL" id="CAL4775212.1"/>
    </source>
</evidence>
<protein>
    <submittedName>
        <fullName evidence="2">Uncharacterized protein</fullName>
    </submittedName>
</protein>
<gene>
    <name evidence="2" type="ORF">C1SCF055_LOCUS15138</name>
</gene>